<dbReference type="Pfam" id="PF03796">
    <property type="entry name" value="DnaB_C"/>
    <property type="match status" value="1"/>
</dbReference>
<dbReference type="InterPro" id="IPR027417">
    <property type="entry name" value="P-loop_NTPase"/>
</dbReference>
<protein>
    <submittedName>
        <fullName evidence="3">Replicative DNA helicase</fullName>
    </submittedName>
</protein>
<dbReference type="Proteomes" id="UP000198744">
    <property type="component" value="Unassembled WGS sequence"/>
</dbReference>
<dbReference type="GO" id="GO:0006260">
    <property type="term" value="P:DNA replication"/>
    <property type="evidence" value="ECO:0007669"/>
    <property type="project" value="InterPro"/>
</dbReference>
<feature type="domain" description="SF4 helicase" evidence="2">
    <location>
        <begin position="201"/>
        <end position="482"/>
    </location>
</feature>
<accession>A0A1H7XUM0</accession>
<sequence length="490" mass="54279">MTEQKKDFEEKMGAAHEAEVDPDRRQMEEAILATIAKVGPDDPFSITFDKTYGEEMLAFSRPDLEAIARALWSLVCLNLTAADPALMRGKLQASGEGEKVHDAVLAGILDGSKAVDTSIARGYIEKLHILSKYDAAKATGHEYLNAIEKAKKEGKGVEGVVADLSKKVFNLAKEKKLLREYDPEVIAAYGFLDTLKERRTEGRDWLGLDCGFRYMNEVLNGLPEGVIILAGAPSCGKTTLAKQIADHVAQVEKVPVLFYSFEQSAEELRIKSLARLSHVDSRVIGKGRTNDETWKEVEKAAAHYIQGPGEYLTIVEADRNDTIEAIWAAALMAKRKAGGKPILLILDYLQIIPAGKDAPDAIREKINWNLSELRRLSRDLKSPVLVISSQNRETYKGNKQPTLASLKESGGMEYSADVVICLWRKKGKSESMETDRVRHDVTCPKTIRVEAYVLKNRNGHLTKVKLDFTPAWADFGEDGKGDLSYNEALG</sequence>
<dbReference type="GO" id="GO:0003678">
    <property type="term" value="F:DNA helicase activity"/>
    <property type="evidence" value="ECO:0007669"/>
    <property type="project" value="InterPro"/>
</dbReference>
<gene>
    <name evidence="3" type="ORF">SAMN04489760_11215</name>
</gene>
<dbReference type="STRING" id="43775.SAMN04489760_11215"/>
<dbReference type="GO" id="GO:0005829">
    <property type="term" value="C:cytosol"/>
    <property type="evidence" value="ECO:0007669"/>
    <property type="project" value="TreeGrafter"/>
</dbReference>
<proteinExistence type="predicted"/>
<dbReference type="PANTHER" id="PTHR30153:SF2">
    <property type="entry name" value="REPLICATIVE DNA HELICASE"/>
    <property type="match status" value="1"/>
</dbReference>
<feature type="region of interest" description="Disordered" evidence="1">
    <location>
        <begin position="1"/>
        <end position="22"/>
    </location>
</feature>
<evidence type="ECO:0000259" key="2">
    <source>
        <dbReference type="PROSITE" id="PS51199"/>
    </source>
</evidence>
<keyword evidence="3" id="KW-0347">Helicase</keyword>
<evidence type="ECO:0000313" key="3">
    <source>
        <dbReference type="EMBL" id="SEM36838.1"/>
    </source>
</evidence>
<dbReference type="InterPro" id="IPR007694">
    <property type="entry name" value="DNA_helicase_DnaB-like_C"/>
</dbReference>
<dbReference type="OrthoDB" id="9783783at2"/>
<evidence type="ECO:0000256" key="1">
    <source>
        <dbReference type="SAM" id="MobiDB-lite"/>
    </source>
</evidence>
<keyword evidence="4" id="KW-1185">Reference proteome</keyword>
<dbReference type="EMBL" id="FOBS01000012">
    <property type="protein sequence ID" value="SEM36838.1"/>
    <property type="molecule type" value="Genomic_DNA"/>
</dbReference>
<dbReference type="PROSITE" id="PS51199">
    <property type="entry name" value="SF4_HELICASE"/>
    <property type="match status" value="1"/>
</dbReference>
<dbReference type="Gene3D" id="3.40.50.300">
    <property type="entry name" value="P-loop containing nucleotide triphosphate hydrolases"/>
    <property type="match status" value="1"/>
</dbReference>
<keyword evidence="3" id="KW-0067">ATP-binding</keyword>
<name>A0A1H7XUM0_9BACT</name>
<keyword evidence="3" id="KW-0547">Nucleotide-binding</keyword>
<reference evidence="3 4" key="1">
    <citation type="submission" date="2016-10" db="EMBL/GenBank/DDBJ databases">
        <authorList>
            <person name="de Groot N.N."/>
        </authorList>
    </citation>
    <scope>NUCLEOTIDE SEQUENCE [LARGE SCALE GENOMIC DNA]</scope>
    <source>
        <strain evidence="3 4">DSM 8423</strain>
    </source>
</reference>
<dbReference type="GO" id="GO:0005524">
    <property type="term" value="F:ATP binding"/>
    <property type="evidence" value="ECO:0007669"/>
    <property type="project" value="InterPro"/>
</dbReference>
<evidence type="ECO:0000313" key="4">
    <source>
        <dbReference type="Proteomes" id="UP000198744"/>
    </source>
</evidence>
<dbReference type="SUPFAM" id="SSF52540">
    <property type="entry name" value="P-loop containing nucleoside triphosphate hydrolases"/>
    <property type="match status" value="1"/>
</dbReference>
<dbReference type="AlphaFoldDB" id="A0A1H7XUM0"/>
<dbReference type="RefSeq" id="WP_093883466.1">
    <property type="nucleotide sequence ID" value="NZ_FOBS01000012.1"/>
</dbReference>
<keyword evidence="3" id="KW-0378">Hydrolase</keyword>
<organism evidence="3 4">
    <name type="scientific">Syntrophus gentianae</name>
    <dbReference type="NCBI Taxonomy" id="43775"/>
    <lineage>
        <taxon>Bacteria</taxon>
        <taxon>Pseudomonadati</taxon>
        <taxon>Thermodesulfobacteriota</taxon>
        <taxon>Syntrophia</taxon>
        <taxon>Syntrophales</taxon>
        <taxon>Syntrophaceae</taxon>
        <taxon>Syntrophus</taxon>
    </lineage>
</organism>
<dbReference type="PANTHER" id="PTHR30153">
    <property type="entry name" value="REPLICATIVE DNA HELICASE DNAB"/>
    <property type="match status" value="1"/>
</dbReference>